<dbReference type="Proteomes" id="UP000001064">
    <property type="component" value="Unassembled WGS sequence"/>
</dbReference>
<name>F0ZA05_DICPU</name>
<keyword evidence="2" id="KW-1185">Reference proteome</keyword>
<dbReference type="RefSeq" id="XP_003284234.1">
    <property type="nucleotide sequence ID" value="XM_003284186.1"/>
</dbReference>
<proteinExistence type="predicted"/>
<gene>
    <name evidence="1" type="ORF">DICPUDRAFT_91261</name>
</gene>
<dbReference type="eggNOG" id="ENOG502RIQ9">
    <property type="taxonomic scope" value="Eukaryota"/>
</dbReference>
<dbReference type="OrthoDB" id="10577976at2759"/>
<dbReference type="EMBL" id="GL870961">
    <property type="protein sequence ID" value="EGC39207.1"/>
    <property type="molecule type" value="Genomic_DNA"/>
</dbReference>
<dbReference type="OMA" id="WNANNAN"/>
<dbReference type="AlphaFoldDB" id="F0ZA05"/>
<sequence>MDMADDFTYNYWNSNNRSQSIPNEILLEERYNRKLNNGFNVYLIVKKDQWQKYVDISGGKQSNNNQSAGDQTESKYTTMDGQSRYNRTFVEWNGNNTVTITFKKTGFLGKIDTIHTISIPLAERKNFTNRELYVYWCDSPIGFYDNIDLRVKEEDLIFY</sequence>
<dbReference type="FunCoup" id="F0ZA05">
    <property type="interactions" value="937"/>
</dbReference>
<reference evidence="2" key="1">
    <citation type="journal article" date="2011" name="Genome Biol.">
        <title>Comparative genomics of the social amoebae Dictyostelium discoideum and Dictyostelium purpureum.</title>
        <authorList>
            <consortium name="US DOE Joint Genome Institute (JGI-PGF)"/>
            <person name="Sucgang R."/>
            <person name="Kuo A."/>
            <person name="Tian X."/>
            <person name="Salerno W."/>
            <person name="Parikh A."/>
            <person name="Feasley C.L."/>
            <person name="Dalin E."/>
            <person name="Tu H."/>
            <person name="Huang E."/>
            <person name="Barry K."/>
            <person name="Lindquist E."/>
            <person name="Shapiro H."/>
            <person name="Bruce D."/>
            <person name="Schmutz J."/>
            <person name="Salamov A."/>
            <person name="Fey P."/>
            <person name="Gaudet P."/>
            <person name="Anjard C."/>
            <person name="Babu M.M."/>
            <person name="Basu S."/>
            <person name="Bushmanova Y."/>
            <person name="van der Wel H."/>
            <person name="Katoh-Kurasawa M."/>
            <person name="Dinh C."/>
            <person name="Coutinho P.M."/>
            <person name="Saito T."/>
            <person name="Elias M."/>
            <person name="Schaap P."/>
            <person name="Kay R.R."/>
            <person name="Henrissat B."/>
            <person name="Eichinger L."/>
            <person name="Rivero F."/>
            <person name="Putnam N.H."/>
            <person name="West C.M."/>
            <person name="Loomis W.F."/>
            <person name="Chisholm R.L."/>
            <person name="Shaulsky G."/>
            <person name="Strassmann J.E."/>
            <person name="Queller D.C."/>
            <person name="Kuspa A."/>
            <person name="Grigoriev I.V."/>
        </authorList>
    </citation>
    <scope>NUCLEOTIDE SEQUENCE [LARGE SCALE GENOMIC DNA]</scope>
    <source>
        <strain evidence="2">QSDP1</strain>
    </source>
</reference>
<protein>
    <submittedName>
        <fullName evidence="1">Uncharacterized protein</fullName>
    </submittedName>
</protein>
<organism evidence="1 2">
    <name type="scientific">Dictyostelium purpureum</name>
    <name type="common">Slime mold</name>
    <dbReference type="NCBI Taxonomy" id="5786"/>
    <lineage>
        <taxon>Eukaryota</taxon>
        <taxon>Amoebozoa</taxon>
        <taxon>Evosea</taxon>
        <taxon>Eumycetozoa</taxon>
        <taxon>Dictyostelia</taxon>
        <taxon>Dictyosteliales</taxon>
        <taxon>Dictyosteliaceae</taxon>
        <taxon>Dictyostelium</taxon>
    </lineage>
</organism>
<dbReference type="KEGG" id="dpp:DICPUDRAFT_91261"/>
<evidence type="ECO:0000313" key="1">
    <source>
        <dbReference type="EMBL" id="EGC39207.1"/>
    </source>
</evidence>
<dbReference type="GeneID" id="10510174"/>
<dbReference type="VEuPathDB" id="AmoebaDB:DICPUDRAFT_91261"/>
<evidence type="ECO:0000313" key="2">
    <source>
        <dbReference type="Proteomes" id="UP000001064"/>
    </source>
</evidence>
<accession>F0ZA05</accession>
<dbReference type="InParanoid" id="F0ZA05"/>